<dbReference type="InterPro" id="IPR005645">
    <property type="entry name" value="FSH-like_dom"/>
</dbReference>
<protein>
    <submittedName>
        <fullName evidence="3">Alpha/beta hydrolase</fullName>
    </submittedName>
</protein>
<evidence type="ECO:0000313" key="4">
    <source>
        <dbReference type="Proteomes" id="UP001385809"/>
    </source>
</evidence>
<gene>
    <name evidence="3" type="ORF">WCD74_14695</name>
</gene>
<feature type="domain" description="Serine hydrolase" evidence="2">
    <location>
        <begin position="228"/>
        <end position="274"/>
    </location>
</feature>
<dbReference type="SUPFAM" id="SSF53474">
    <property type="entry name" value="alpha/beta-Hydrolases"/>
    <property type="match status" value="1"/>
</dbReference>
<dbReference type="PANTHER" id="PTHR43433:SF1">
    <property type="entry name" value="BLL5160 PROTEIN"/>
    <property type="match status" value="1"/>
</dbReference>
<evidence type="ECO:0000313" key="3">
    <source>
        <dbReference type="EMBL" id="MEJ2869019.1"/>
    </source>
</evidence>
<proteinExistence type="predicted"/>
<dbReference type="GO" id="GO:0016787">
    <property type="term" value="F:hydrolase activity"/>
    <property type="evidence" value="ECO:0007669"/>
    <property type="project" value="UniProtKB-KW"/>
</dbReference>
<evidence type="ECO:0000259" key="1">
    <source>
        <dbReference type="Pfam" id="PF00561"/>
    </source>
</evidence>
<dbReference type="EMBL" id="JBBEGN010000006">
    <property type="protein sequence ID" value="MEJ2869019.1"/>
    <property type="molecule type" value="Genomic_DNA"/>
</dbReference>
<dbReference type="InterPro" id="IPR050471">
    <property type="entry name" value="AB_hydrolase"/>
</dbReference>
<keyword evidence="3" id="KW-0378">Hydrolase</keyword>
<dbReference type="Pfam" id="PF03959">
    <property type="entry name" value="FSH1"/>
    <property type="match status" value="1"/>
</dbReference>
<dbReference type="InterPro" id="IPR029058">
    <property type="entry name" value="AB_hydrolase_fold"/>
</dbReference>
<accession>A0ABU8MNX6</accession>
<name>A0ABU8MNX6_9PSEU</name>
<feature type="domain" description="AB hydrolase-1" evidence="1">
    <location>
        <begin position="61"/>
        <end position="131"/>
    </location>
</feature>
<dbReference type="PANTHER" id="PTHR43433">
    <property type="entry name" value="HYDROLASE, ALPHA/BETA FOLD FAMILY PROTEIN"/>
    <property type="match status" value="1"/>
</dbReference>
<dbReference type="Gene3D" id="3.40.50.1820">
    <property type="entry name" value="alpha/beta hydrolase"/>
    <property type="match status" value="1"/>
</dbReference>
<keyword evidence="4" id="KW-1185">Reference proteome</keyword>
<dbReference type="Proteomes" id="UP001385809">
    <property type="component" value="Unassembled WGS sequence"/>
</dbReference>
<dbReference type="Pfam" id="PF00561">
    <property type="entry name" value="Abhydrolase_1"/>
    <property type="match status" value="1"/>
</dbReference>
<comment type="caution">
    <text evidence="3">The sequence shown here is derived from an EMBL/GenBank/DDBJ whole genome shotgun (WGS) entry which is preliminary data.</text>
</comment>
<sequence>MPHLDDVVSADGTRIRWWDNGCTGRPAPDVVISNGLGASPAAWPWLGGDGRPSSDAPRAVTWHHRGLGGSERPADPDRITIGDHVDDLFAVMDAAGIASAAVVGWSVGVAVAFEAARRAPERVSSLLVLGGVAGGGFRGGPSWMPGVVSRGISTASAWSLRLVGPPVAGLISLLPRSLDAGAAAPVGVFVPPPLQTLAEVAREFSHHDWTWFSRMVLAAGREPAIDVSGIRVPTTVVAGEFDTMAPVEDMVALADAVPGARLVRVPGTHFVPLQFPDLLAAELDALRSA</sequence>
<organism evidence="3 4">
    <name type="scientific">Actinomycetospora aurantiaca</name>
    <dbReference type="NCBI Taxonomy" id="3129233"/>
    <lineage>
        <taxon>Bacteria</taxon>
        <taxon>Bacillati</taxon>
        <taxon>Actinomycetota</taxon>
        <taxon>Actinomycetes</taxon>
        <taxon>Pseudonocardiales</taxon>
        <taxon>Pseudonocardiaceae</taxon>
        <taxon>Actinomycetospora</taxon>
    </lineage>
</organism>
<evidence type="ECO:0000259" key="2">
    <source>
        <dbReference type="Pfam" id="PF03959"/>
    </source>
</evidence>
<reference evidence="3 4" key="1">
    <citation type="submission" date="2024-03" db="EMBL/GenBank/DDBJ databases">
        <title>Actinomycetospora sp. OC33-EN08, a novel actinomycete isolated from wild orchid (Aerides multiflora).</title>
        <authorList>
            <person name="Suriyachadkun C."/>
        </authorList>
    </citation>
    <scope>NUCLEOTIDE SEQUENCE [LARGE SCALE GENOMIC DNA]</scope>
    <source>
        <strain evidence="3 4">OC33-EN08</strain>
    </source>
</reference>
<dbReference type="InterPro" id="IPR000073">
    <property type="entry name" value="AB_hydrolase_1"/>
</dbReference>
<dbReference type="RefSeq" id="WP_337695600.1">
    <property type="nucleotide sequence ID" value="NZ_JBBEGN010000006.1"/>
</dbReference>